<gene>
    <name evidence="2" type="ORF">I6G66_03700</name>
</gene>
<feature type="domain" description="DUF7668" evidence="1">
    <location>
        <begin position="23"/>
        <end position="119"/>
    </location>
</feature>
<dbReference type="Pfam" id="PF24705">
    <property type="entry name" value="DUF7668"/>
    <property type="match status" value="1"/>
</dbReference>
<reference evidence="2 3" key="1">
    <citation type="submission" date="2020-12" db="EMBL/GenBank/DDBJ databases">
        <title>FDA dAtabase for Regulatory Grade micrObial Sequences (FDA-ARGOS): Supporting development and validation of Infectious Disease Dx tests.</title>
        <authorList>
            <person name="Sproer C."/>
            <person name="Gronow S."/>
            <person name="Severitt S."/>
            <person name="Schroder I."/>
            <person name="Tallon L."/>
            <person name="Sadzewicz L."/>
            <person name="Zhao X."/>
            <person name="Boylan J."/>
            <person name="Ott S."/>
            <person name="Bowen H."/>
            <person name="Vavikolanu K."/>
            <person name="Mehta A."/>
            <person name="Aluvathingal J."/>
            <person name="Nadendla S."/>
            <person name="Lowell S."/>
            <person name="Myers T."/>
            <person name="Yan Y."/>
            <person name="Sichtig H."/>
        </authorList>
    </citation>
    <scope>NUCLEOTIDE SEQUENCE [LARGE SCALE GENOMIC DNA]</scope>
    <source>
        <strain evidence="2 3">FDAARGOS_909</strain>
    </source>
</reference>
<evidence type="ECO:0000313" key="2">
    <source>
        <dbReference type="EMBL" id="QPS09166.1"/>
    </source>
</evidence>
<organism evidence="2 3">
    <name type="scientific">Delftia acidovorans</name>
    <name type="common">Pseudomonas acidovorans</name>
    <name type="synonym">Comamonas acidovorans</name>
    <dbReference type="NCBI Taxonomy" id="80866"/>
    <lineage>
        <taxon>Bacteria</taxon>
        <taxon>Pseudomonadati</taxon>
        <taxon>Pseudomonadota</taxon>
        <taxon>Betaproteobacteria</taxon>
        <taxon>Burkholderiales</taxon>
        <taxon>Comamonadaceae</taxon>
        <taxon>Delftia</taxon>
    </lineage>
</organism>
<dbReference type="Proteomes" id="UP000594778">
    <property type="component" value="Chromosome"/>
</dbReference>
<dbReference type="EMBL" id="CP065668">
    <property type="protein sequence ID" value="QPS09166.1"/>
    <property type="molecule type" value="Genomic_DNA"/>
</dbReference>
<protein>
    <recommendedName>
        <fullName evidence="1">DUF7668 domain-containing protein</fullName>
    </recommendedName>
</protein>
<evidence type="ECO:0000259" key="1">
    <source>
        <dbReference type="Pfam" id="PF24705"/>
    </source>
</evidence>
<name>A0A7T2S562_DELAC</name>
<sequence length="122" mass="13980">MTESYLENNPKIISNIKSIIKEMANENYDVLHTEKLLGNASPQEYTERSRDIFRGRLITMPPDDALQKSYIFDLPGDPNDKYAIDVFLWSNGEESDAVATFCVRRNPKSNAQAVYLYDLKTP</sequence>
<proteinExistence type="predicted"/>
<dbReference type="RefSeq" id="WP_197956190.1">
    <property type="nucleotide sequence ID" value="NZ_CBDHEQ010000002.1"/>
</dbReference>
<dbReference type="InterPro" id="IPR056085">
    <property type="entry name" value="DUF7668"/>
</dbReference>
<evidence type="ECO:0000313" key="3">
    <source>
        <dbReference type="Proteomes" id="UP000594778"/>
    </source>
</evidence>
<dbReference type="AlphaFoldDB" id="A0A7T2S562"/>
<accession>A0A7T2S562</accession>